<gene>
    <name evidence="1" type="ORF">CEUSTIGMA_g297.t1</name>
</gene>
<dbReference type="Proteomes" id="UP000232323">
    <property type="component" value="Unassembled WGS sequence"/>
</dbReference>
<dbReference type="EMBL" id="BEGY01000001">
    <property type="protein sequence ID" value="GAX72842.1"/>
    <property type="molecule type" value="Genomic_DNA"/>
</dbReference>
<evidence type="ECO:0000313" key="1">
    <source>
        <dbReference type="EMBL" id="GAX72842.1"/>
    </source>
</evidence>
<reference evidence="1 2" key="1">
    <citation type="submission" date="2017-08" db="EMBL/GenBank/DDBJ databases">
        <title>Acidophilic green algal genome provides insights into adaptation to an acidic environment.</title>
        <authorList>
            <person name="Hirooka S."/>
            <person name="Hirose Y."/>
            <person name="Kanesaki Y."/>
            <person name="Higuchi S."/>
            <person name="Fujiwara T."/>
            <person name="Onuma R."/>
            <person name="Era A."/>
            <person name="Ohbayashi R."/>
            <person name="Uzuka A."/>
            <person name="Nozaki H."/>
            <person name="Yoshikawa H."/>
            <person name="Miyagishima S.Y."/>
        </authorList>
    </citation>
    <scope>NUCLEOTIDE SEQUENCE [LARGE SCALE GENOMIC DNA]</scope>
    <source>
        <strain evidence="1 2">NIES-2499</strain>
    </source>
</reference>
<proteinExistence type="predicted"/>
<name>A0A250WQA0_9CHLO</name>
<sequence length="849" mass="92323">MAKSPNMQRWLVQATYHELKASKQYSLKSHTARVSHNGGSPYSSGLKFVFACLCLVVFTTFMCGRSGYSHLDQDKASRLLPSMDLAIATIQDDAATSRRHLTVSVEARSAHLNSQRPRTSAVPASLPTLSALSTDSHLVERGIDSLSQNSDLVKPADVLKPPNSITDLVKASRPSWQTLTLLIELPEGTRKSQNGREHIGGTISTQLLHSENSISTPEAFAVLDLLLSKILDSNAPMPYELQQPEAKTLLGLIYKIWNAHRSGEVEGVSLLESEPHCDSTEGQELLRAAGAAAAALQQASCVGSDMLHPGTGLPYVLLRRATTALFHLIHNMVAEKKLSCSPIIAEVLPTILKSFAGAQNCSRSARKAFELVHISKSGGTSMCQLASDSKLYNPGTNVDANCLVPHLYDEPKWTRLQPGQDAQRIWPAVSCPNWPHSPQVDCKARAEILTKEKITFLSNEVGLHEGTEVAGSAKACPQLETVIVLRDSNERAQSHVGEVMKVFTRFRAYGSSYGMAHDLEKWKTTAPAIIDNYMIRSLLGRHFMHCRDFGTLGEPELLAASLALSSIDHVLVLGQDDLNDVVMKAGMGWSSGLRSKRWRWSGKNIESDLGFPSGSMAKLQQWNQLDRLIHAWGKSLLKLDAAFHAEVAGMSGHLVAALVEEDIHAASAPLNLPSSNSAARRGTTTAAASAGVKLHHSSGYVHVDDNRKLPVSEGPIVPSGLLSLNMVTLINNSSDVIALVSNLTRNNTSANSHEISVLLIKLPIYRGIPISPKWHAKADSSVSVSVHSSYKEFRTLTRGLTQGKISQNAKQASVIHAALLKQQKELRSREALVARHAKHFAALQNKRGK</sequence>
<keyword evidence="2" id="KW-1185">Reference proteome</keyword>
<accession>A0A250WQA0</accession>
<dbReference type="OrthoDB" id="530351at2759"/>
<protein>
    <submittedName>
        <fullName evidence="1">Uncharacterized protein</fullName>
    </submittedName>
</protein>
<evidence type="ECO:0000313" key="2">
    <source>
        <dbReference type="Proteomes" id="UP000232323"/>
    </source>
</evidence>
<organism evidence="1 2">
    <name type="scientific">Chlamydomonas eustigma</name>
    <dbReference type="NCBI Taxonomy" id="1157962"/>
    <lineage>
        <taxon>Eukaryota</taxon>
        <taxon>Viridiplantae</taxon>
        <taxon>Chlorophyta</taxon>
        <taxon>core chlorophytes</taxon>
        <taxon>Chlorophyceae</taxon>
        <taxon>CS clade</taxon>
        <taxon>Chlamydomonadales</taxon>
        <taxon>Chlamydomonadaceae</taxon>
        <taxon>Chlamydomonas</taxon>
    </lineage>
</organism>
<comment type="caution">
    <text evidence="1">The sequence shown here is derived from an EMBL/GenBank/DDBJ whole genome shotgun (WGS) entry which is preliminary data.</text>
</comment>
<dbReference type="AlphaFoldDB" id="A0A250WQA0"/>